<dbReference type="AlphaFoldDB" id="A0A8K0G474"/>
<dbReference type="Proteomes" id="UP000801492">
    <property type="component" value="Unassembled WGS sequence"/>
</dbReference>
<name>A0A8K0G474_IGNLU</name>
<protein>
    <submittedName>
        <fullName evidence="1">Uncharacterized protein</fullName>
    </submittedName>
</protein>
<organism evidence="1 2">
    <name type="scientific">Ignelater luminosus</name>
    <name type="common">Cucubano</name>
    <name type="synonym">Pyrophorus luminosus</name>
    <dbReference type="NCBI Taxonomy" id="2038154"/>
    <lineage>
        <taxon>Eukaryota</taxon>
        <taxon>Metazoa</taxon>
        <taxon>Ecdysozoa</taxon>
        <taxon>Arthropoda</taxon>
        <taxon>Hexapoda</taxon>
        <taxon>Insecta</taxon>
        <taxon>Pterygota</taxon>
        <taxon>Neoptera</taxon>
        <taxon>Endopterygota</taxon>
        <taxon>Coleoptera</taxon>
        <taxon>Polyphaga</taxon>
        <taxon>Elateriformia</taxon>
        <taxon>Elateroidea</taxon>
        <taxon>Elateridae</taxon>
        <taxon>Agrypninae</taxon>
        <taxon>Pyrophorini</taxon>
        <taxon>Ignelater</taxon>
    </lineage>
</organism>
<sequence>MENQRRKGLKKSKTVKQNFLNAVKGEDSSSDSDTSFISENLKGLILDLTKSLNESIPKPLDHKPLLSSSTVSILCDKSVVMTTGTSCIVCNPASVADFKPASLSALSVCCNRFNDFGNVTGGPHKHEDTIEHMRGALGFSQLKKNLSNIKDALKENSRLYVKGFNKNVQLNRRFMQLPIHAMLYLGKQELAFREYGQIASTKEIPVDAHLFSYPAAQDISAFQILEPPVNPNELEICSLPIVVIDEQGMQIELSDNNCIITENGSELGVVNTTTPEIIKDNYFQLEQESSAINIDKINIFQSLSADLEN</sequence>
<dbReference type="EMBL" id="VTPC01039548">
    <property type="protein sequence ID" value="KAF2891075.1"/>
    <property type="molecule type" value="Genomic_DNA"/>
</dbReference>
<accession>A0A8K0G474</accession>
<gene>
    <name evidence="1" type="ORF">ILUMI_15098</name>
</gene>
<feature type="non-terminal residue" evidence="1">
    <location>
        <position position="1"/>
    </location>
</feature>
<comment type="caution">
    <text evidence="1">The sequence shown here is derived from an EMBL/GenBank/DDBJ whole genome shotgun (WGS) entry which is preliminary data.</text>
</comment>
<proteinExistence type="predicted"/>
<evidence type="ECO:0000313" key="1">
    <source>
        <dbReference type="EMBL" id="KAF2891075.1"/>
    </source>
</evidence>
<keyword evidence="2" id="KW-1185">Reference proteome</keyword>
<reference evidence="1" key="1">
    <citation type="submission" date="2019-08" db="EMBL/GenBank/DDBJ databases">
        <title>The genome of the North American firefly Photinus pyralis.</title>
        <authorList>
            <consortium name="Photinus pyralis genome working group"/>
            <person name="Fallon T.R."/>
            <person name="Sander Lower S.E."/>
            <person name="Weng J.-K."/>
        </authorList>
    </citation>
    <scope>NUCLEOTIDE SEQUENCE</scope>
    <source>
        <strain evidence="1">TRF0915ILg1</strain>
        <tissue evidence="1">Whole body</tissue>
    </source>
</reference>
<evidence type="ECO:0000313" key="2">
    <source>
        <dbReference type="Proteomes" id="UP000801492"/>
    </source>
</evidence>